<comment type="caution">
    <text evidence="2">The sequence shown here is derived from an EMBL/GenBank/DDBJ whole genome shotgun (WGS) entry which is preliminary data.</text>
</comment>
<evidence type="ECO:0000313" key="2">
    <source>
        <dbReference type="EMBL" id="KAF1746185.1"/>
    </source>
</evidence>
<sequence>MFSKVILFIHMISLILPLASSAPDYKCGKTLADLIFRVRHESRSNGVDIIQQCYDGEAINDLTVIQLCCPDQISI</sequence>
<keyword evidence="1" id="KW-0732">Signal</keyword>
<proteinExistence type="predicted"/>
<protein>
    <submittedName>
        <fullName evidence="2">Uncharacterized protein</fullName>
    </submittedName>
</protein>
<organism evidence="2 3">
    <name type="scientific">Caenorhabditis remanei</name>
    <name type="common">Caenorhabditis vulgaris</name>
    <dbReference type="NCBI Taxonomy" id="31234"/>
    <lineage>
        <taxon>Eukaryota</taxon>
        <taxon>Metazoa</taxon>
        <taxon>Ecdysozoa</taxon>
        <taxon>Nematoda</taxon>
        <taxon>Chromadorea</taxon>
        <taxon>Rhabditida</taxon>
        <taxon>Rhabditina</taxon>
        <taxon>Rhabditomorpha</taxon>
        <taxon>Rhabditoidea</taxon>
        <taxon>Rhabditidae</taxon>
        <taxon>Peloderinae</taxon>
        <taxon>Caenorhabditis</taxon>
    </lineage>
</organism>
<dbReference type="RefSeq" id="XP_053578519.1">
    <property type="nucleotide sequence ID" value="XM_053734953.1"/>
</dbReference>
<evidence type="ECO:0000256" key="1">
    <source>
        <dbReference type="SAM" id="SignalP"/>
    </source>
</evidence>
<feature type="chain" id="PRO_5025365264" evidence="1">
    <location>
        <begin position="22"/>
        <end position="75"/>
    </location>
</feature>
<name>A0A6A5FUK1_CAERE</name>
<dbReference type="GeneID" id="78777501"/>
<accession>A0A6A5FUK1</accession>
<dbReference type="CTD" id="78777501"/>
<gene>
    <name evidence="2" type="ORF">GCK72_022638</name>
</gene>
<feature type="signal peptide" evidence="1">
    <location>
        <begin position="1"/>
        <end position="21"/>
    </location>
</feature>
<dbReference type="Proteomes" id="UP000483820">
    <property type="component" value="Chromosome X"/>
</dbReference>
<dbReference type="AlphaFoldDB" id="A0A6A5FUK1"/>
<evidence type="ECO:0000313" key="3">
    <source>
        <dbReference type="Proteomes" id="UP000483820"/>
    </source>
</evidence>
<dbReference type="EMBL" id="WUAV01000006">
    <property type="protein sequence ID" value="KAF1746185.1"/>
    <property type="molecule type" value="Genomic_DNA"/>
</dbReference>
<dbReference type="KEGG" id="crq:GCK72_022638"/>
<reference evidence="2 3" key="1">
    <citation type="submission" date="2019-12" db="EMBL/GenBank/DDBJ databases">
        <title>Chromosome-level assembly of the Caenorhabditis remanei genome.</title>
        <authorList>
            <person name="Teterina A.A."/>
            <person name="Willis J.H."/>
            <person name="Phillips P.C."/>
        </authorList>
    </citation>
    <scope>NUCLEOTIDE SEQUENCE [LARGE SCALE GENOMIC DNA]</scope>
    <source>
        <strain evidence="2 3">PX506</strain>
        <tissue evidence="2">Whole organism</tissue>
    </source>
</reference>